<reference evidence="1 2" key="1">
    <citation type="submission" date="2018-07" db="EMBL/GenBank/DDBJ databases">
        <title>The genomes of Aspergillus section Nigri reveals drivers in fungal speciation.</title>
        <authorList>
            <consortium name="DOE Joint Genome Institute"/>
            <person name="Vesth T.C."/>
            <person name="Nybo J."/>
            <person name="Theobald S."/>
            <person name="Brandl J."/>
            <person name="Frisvad J.C."/>
            <person name="Nielsen K.F."/>
            <person name="Lyhne E.K."/>
            <person name="Kogle M.E."/>
            <person name="Kuo A."/>
            <person name="Riley R."/>
            <person name="Clum A."/>
            <person name="Nolan M."/>
            <person name="Lipzen A."/>
            <person name="Salamov A."/>
            <person name="Henrissat B."/>
            <person name="Wiebenga A."/>
            <person name="De vries R.P."/>
            <person name="Grigoriev I.V."/>
            <person name="Mortensen U.H."/>
            <person name="Andersen M.R."/>
            <person name="Baker S.E."/>
        </authorList>
    </citation>
    <scope>NUCLEOTIDE SEQUENCE [LARGE SCALE GENOMIC DNA]</scope>
    <source>
        <strain evidence="1 2">CBS 139.54b</strain>
    </source>
</reference>
<proteinExistence type="predicted"/>
<accession>A0A3F3Q3G1</accession>
<dbReference type="AlphaFoldDB" id="A0A3F3Q3G1"/>
<dbReference type="EMBL" id="KZ852046">
    <property type="protein sequence ID" value="RDH33661.1"/>
    <property type="molecule type" value="Genomic_DNA"/>
</dbReference>
<protein>
    <submittedName>
        <fullName evidence="1">Uncharacterized protein</fullName>
    </submittedName>
</protein>
<gene>
    <name evidence="1" type="ORF">BDQ94DRAFT_143518</name>
</gene>
<dbReference type="RefSeq" id="XP_026626683.1">
    <property type="nucleotide sequence ID" value="XM_026766253.1"/>
</dbReference>
<name>A0A3F3Q3G1_9EURO</name>
<sequence>MRDMQALETRPMVLMCNCCSTCVPPIPEYCVHHVTQNCGMSERKISTYFTRQLFHEPMNQVAAIQ</sequence>
<keyword evidence="2" id="KW-1185">Reference proteome</keyword>
<dbReference type="GeneID" id="38134609"/>
<evidence type="ECO:0000313" key="2">
    <source>
        <dbReference type="Proteomes" id="UP000253729"/>
    </source>
</evidence>
<organism evidence="1 2">
    <name type="scientific">Aspergillus welwitschiae</name>
    <dbReference type="NCBI Taxonomy" id="1341132"/>
    <lineage>
        <taxon>Eukaryota</taxon>
        <taxon>Fungi</taxon>
        <taxon>Dikarya</taxon>
        <taxon>Ascomycota</taxon>
        <taxon>Pezizomycotina</taxon>
        <taxon>Eurotiomycetes</taxon>
        <taxon>Eurotiomycetidae</taxon>
        <taxon>Eurotiales</taxon>
        <taxon>Aspergillaceae</taxon>
        <taxon>Aspergillus</taxon>
        <taxon>Aspergillus subgen. Circumdati</taxon>
    </lineage>
</organism>
<dbReference type="Proteomes" id="UP000253729">
    <property type="component" value="Unassembled WGS sequence"/>
</dbReference>
<evidence type="ECO:0000313" key="1">
    <source>
        <dbReference type="EMBL" id="RDH33661.1"/>
    </source>
</evidence>